<dbReference type="OrthoDB" id="9800940at2"/>
<organism evidence="8 9">
    <name type="scientific">Neobacillus cucumis</name>
    <dbReference type="NCBI Taxonomy" id="1740721"/>
    <lineage>
        <taxon>Bacteria</taxon>
        <taxon>Bacillati</taxon>
        <taxon>Bacillota</taxon>
        <taxon>Bacilli</taxon>
        <taxon>Bacillales</taxon>
        <taxon>Bacillaceae</taxon>
        <taxon>Neobacillus</taxon>
    </lineage>
</organism>
<dbReference type="UniPathway" id="UPA00539"/>
<comment type="function">
    <text evidence="6">May be involved in the transport of PQQ or its precursor to the periplasm.</text>
</comment>
<evidence type="ECO:0000256" key="1">
    <source>
        <dbReference type="ARBA" id="ARBA00004886"/>
    </source>
</evidence>
<evidence type="ECO:0000256" key="3">
    <source>
        <dbReference type="ARBA" id="ARBA00015084"/>
    </source>
</evidence>
<keyword evidence="9" id="KW-1185">Reference proteome</keyword>
<dbReference type="InterPro" id="IPR036866">
    <property type="entry name" value="RibonucZ/Hydroxyglut_hydro"/>
</dbReference>
<dbReference type="PANTHER" id="PTHR42663">
    <property type="entry name" value="HYDROLASE C777.06C-RELATED-RELATED"/>
    <property type="match status" value="1"/>
</dbReference>
<feature type="domain" description="Metallo-beta-lactamase" evidence="7">
    <location>
        <begin position="51"/>
        <end position="277"/>
    </location>
</feature>
<evidence type="ECO:0000313" key="8">
    <source>
        <dbReference type="EMBL" id="PLS10332.1"/>
    </source>
</evidence>
<evidence type="ECO:0000313" key="9">
    <source>
        <dbReference type="Proteomes" id="UP000234950"/>
    </source>
</evidence>
<dbReference type="AlphaFoldDB" id="A0A2N5HXT7"/>
<comment type="pathway">
    <text evidence="1 6">Cofactor biosynthesis; pyrroloquinoline quinone biosynthesis.</text>
</comment>
<reference evidence="8 9" key="1">
    <citation type="submission" date="2017-11" db="EMBL/GenBank/DDBJ databases">
        <title>Comparitive Functional Genomics of Dry Heat Resistant strains isolated from the Viking Spacecraft.</title>
        <authorList>
            <person name="Seuylemezian A."/>
            <person name="Cooper K."/>
            <person name="Vaishampayan P."/>
        </authorList>
    </citation>
    <scope>NUCLEOTIDE SEQUENCE [LARGE SCALE GENOMIC DNA]</scope>
    <source>
        <strain evidence="8 9">V32-6</strain>
    </source>
</reference>
<dbReference type="GO" id="GO:0018189">
    <property type="term" value="P:pyrroloquinoline quinone biosynthetic process"/>
    <property type="evidence" value="ECO:0007669"/>
    <property type="project" value="UniProtKB-UniRule"/>
</dbReference>
<dbReference type="InterPro" id="IPR011842">
    <property type="entry name" value="PQQ_synth_PqqB"/>
</dbReference>
<sequence>MRIRVLGAAAGGGFPQWNCACPNCRAVRSGNDSLRPLLQSSLAVTANEKDWYLINAGPDILRQIESFASLNAGPGIRETPIAGVFLTDAELDHTIGLLSLREGSSMTIYGTKMVRSCLQSAFPVFPMLKNYCSWEWQSFNPGIRQKVGPLHEEDGGTIIVEPVPVSKKPPLYAKSTQELDCHEEIWEVGLVLHNEGSGRCLAFFPTLEKITPAIEACLKKADILMVDGTFWSEDELTGMGAAARDAKSMGHLPISGPTGTLELLASFPAERKILIHINNSNPILKKDSVERNILERLGIEVAYDGMELEV</sequence>
<dbReference type="Proteomes" id="UP000234950">
    <property type="component" value="Unassembled WGS sequence"/>
</dbReference>
<protein>
    <recommendedName>
        <fullName evidence="3 6">Coenzyme PQQ synthesis protein B</fullName>
    </recommendedName>
    <alternativeName>
        <fullName evidence="6">Pyrroloquinoline quinone biosynthesis protein B</fullName>
    </alternativeName>
</protein>
<dbReference type="Gene3D" id="3.60.15.10">
    <property type="entry name" value="Ribonuclease Z/Hydroxyacylglutathione hydrolase-like"/>
    <property type="match status" value="1"/>
</dbReference>
<evidence type="ECO:0000256" key="5">
    <source>
        <dbReference type="ARBA" id="ARBA00022905"/>
    </source>
</evidence>
<dbReference type="InterPro" id="IPR001279">
    <property type="entry name" value="Metallo-B-lactamas"/>
</dbReference>
<dbReference type="NCBIfam" id="TIGR02108">
    <property type="entry name" value="PQQ_syn_pqqB"/>
    <property type="match status" value="1"/>
</dbReference>
<proteinExistence type="inferred from homology"/>
<dbReference type="EMBL" id="PGVE01000004">
    <property type="protein sequence ID" value="PLS10332.1"/>
    <property type="molecule type" value="Genomic_DNA"/>
</dbReference>
<dbReference type="SUPFAM" id="SSF56281">
    <property type="entry name" value="Metallo-hydrolase/oxidoreductase"/>
    <property type="match status" value="1"/>
</dbReference>
<evidence type="ECO:0000256" key="2">
    <source>
        <dbReference type="ARBA" id="ARBA00008481"/>
    </source>
</evidence>
<keyword evidence="4 6" id="KW-0813">Transport</keyword>
<dbReference type="Pfam" id="PF12706">
    <property type="entry name" value="Lactamase_B_2"/>
    <property type="match status" value="1"/>
</dbReference>
<accession>A0A2N5HXT7</accession>
<gene>
    <name evidence="6 8" type="primary">pqqB</name>
    <name evidence="8" type="ORF">CVD27_00570</name>
</gene>
<dbReference type="PANTHER" id="PTHR42663:SF7">
    <property type="entry name" value="COENZYME PQQ SYNTHESIS PROTEIN B"/>
    <property type="match status" value="1"/>
</dbReference>
<comment type="caution">
    <text evidence="8">The sequence shown here is derived from an EMBL/GenBank/DDBJ whole genome shotgun (WGS) entry which is preliminary data.</text>
</comment>
<comment type="similarity">
    <text evidence="2 6">Belongs to the PqqB family.</text>
</comment>
<keyword evidence="5 6" id="KW-0884">PQQ biosynthesis</keyword>
<name>A0A2N5HXT7_9BACI</name>
<evidence type="ECO:0000259" key="7">
    <source>
        <dbReference type="Pfam" id="PF12706"/>
    </source>
</evidence>
<evidence type="ECO:0000256" key="4">
    <source>
        <dbReference type="ARBA" id="ARBA00022448"/>
    </source>
</evidence>
<dbReference type="HAMAP" id="MF_00653">
    <property type="entry name" value="PQQ_syn_PqqB"/>
    <property type="match status" value="1"/>
</dbReference>
<evidence type="ECO:0000256" key="6">
    <source>
        <dbReference type="HAMAP-Rule" id="MF_00653"/>
    </source>
</evidence>